<gene>
    <name evidence="1" type="ORF">MCOS_LOCUS1247</name>
</gene>
<evidence type="ECO:0000313" key="3">
    <source>
        <dbReference type="WBParaSite" id="MCU_005622-RA"/>
    </source>
</evidence>
<proteinExistence type="predicted"/>
<evidence type="ECO:0000313" key="2">
    <source>
        <dbReference type="Proteomes" id="UP000267029"/>
    </source>
</evidence>
<dbReference type="Proteomes" id="UP000267029">
    <property type="component" value="Unassembled WGS sequence"/>
</dbReference>
<organism evidence="1 2">
    <name type="scientific">Mesocestoides corti</name>
    <name type="common">Flatworm</name>
    <dbReference type="NCBI Taxonomy" id="53468"/>
    <lineage>
        <taxon>Eukaryota</taxon>
        <taxon>Metazoa</taxon>
        <taxon>Spiralia</taxon>
        <taxon>Lophotrochozoa</taxon>
        <taxon>Platyhelminthes</taxon>
        <taxon>Cestoda</taxon>
        <taxon>Eucestoda</taxon>
        <taxon>Cyclophyllidea</taxon>
        <taxon>Mesocestoididae</taxon>
        <taxon>Mesocestoides</taxon>
    </lineage>
</organism>
<dbReference type="WBParaSite" id="MCU_005622-RA">
    <property type="protein sequence ID" value="MCU_005622-RA"/>
    <property type="gene ID" value="MCU_005622"/>
</dbReference>
<accession>A0A0R3U3S4</accession>
<dbReference type="EMBL" id="UXSR01000144">
    <property type="protein sequence ID" value="VDD75244.1"/>
    <property type="molecule type" value="Genomic_DNA"/>
</dbReference>
<sequence length="99" mass="11239">MLMEARFMVRSTTLPPILIGGIKTEPPSTTVLHSQPLKIQRNPRDALGTIWSHGCTDFYCYPEIIAAPRCCVRVSEYVMECENLERTADIPRQSDDSIR</sequence>
<reference evidence="1 2" key="1">
    <citation type="submission" date="2018-10" db="EMBL/GenBank/DDBJ databases">
        <authorList>
            <consortium name="Pathogen Informatics"/>
        </authorList>
    </citation>
    <scope>NUCLEOTIDE SEQUENCE [LARGE SCALE GENOMIC DNA]</scope>
</reference>
<dbReference type="AlphaFoldDB" id="A0A0R3U3S4"/>
<keyword evidence="2" id="KW-1185">Reference proteome</keyword>
<protein>
    <submittedName>
        <fullName evidence="3">Clip domain-containing protein</fullName>
    </submittedName>
</protein>
<evidence type="ECO:0000313" key="1">
    <source>
        <dbReference type="EMBL" id="VDD75244.1"/>
    </source>
</evidence>
<reference evidence="3" key="2">
    <citation type="submission" date="2019-11" db="UniProtKB">
        <authorList>
            <consortium name="WormBaseParasite"/>
        </authorList>
    </citation>
    <scope>IDENTIFICATION</scope>
</reference>
<name>A0A0R3U3S4_MESCO</name>